<dbReference type="OrthoDB" id="2152104at2"/>
<dbReference type="eggNOG" id="ENOG5032G6T">
    <property type="taxonomic scope" value="Bacteria"/>
</dbReference>
<keyword evidence="2" id="KW-1133">Transmembrane helix</keyword>
<dbReference type="RefSeq" id="WP_010782334.1">
    <property type="nucleotide sequence ID" value="NZ_ASWH01000003.1"/>
</dbReference>
<feature type="transmembrane region" description="Helical" evidence="2">
    <location>
        <begin position="5"/>
        <end position="23"/>
    </location>
</feature>
<evidence type="ECO:0000313" key="5">
    <source>
        <dbReference type="Proteomes" id="UP000013750"/>
    </source>
</evidence>
<dbReference type="Proteomes" id="UP000014160">
    <property type="component" value="Unassembled WGS sequence"/>
</dbReference>
<evidence type="ECO:0000313" key="4">
    <source>
        <dbReference type="EMBL" id="EOW78427.1"/>
    </source>
</evidence>
<organism evidence="3 5">
    <name type="scientific">Enterococcus gilvus ATCC BAA-350</name>
    <dbReference type="NCBI Taxonomy" id="1158614"/>
    <lineage>
        <taxon>Bacteria</taxon>
        <taxon>Bacillati</taxon>
        <taxon>Bacillota</taxon>
        <taxon>Bacilli</taxon>
        <taxon>Lactobacillales</taxon>
        <taxon>Enterococcaceae</taxon>
        <taxon>Enterococcus</taxon>
    </lineage>
</organism>
<feature type="coiled-coil region" evidence="1">
    <location>
        <begin position="28"/>
        <end position="76"/>
    </location>
</feature>
<keyword evidence="2" id="KW-0472">Membrane</keyword>
<keyword evidence="1" id="KW-0175">Coiled coil</keyword>
<evidence type="ECO:0000256" key="1">
    <source>
        <dbReference type="SAM" id="Coils"/>
    </source>
</evidence>
<dbReference type="EMBL" id="ASWH01000003">
    <property type="protein sequence ID" value="EOW78427.1"/>
    <property type="molecule type" value="Genomic_DNA"/>
</dbReference>
<dbReference type="HOGENOM" id="CLU_111056_0_0_9"/>
<dbReference type="PATRIC" id="fig|1158614.3.peg.4007"/>
<dbReference type="EMBL" id="AJDQ01000017">
    <property type="protein sequence ID" value="EOI53108.1"/>
    <property type="molecule type" value="Genomic_DNA"/>
</dbReference>
<sequence>MKKHFIIEAILSLLLIGLIAYIATNRPQESVKDDKQEVKAETKQMQKELSALKLKVSRLSEEKVTIENQLAAEKNNNAAGKGEAKAFQTTVTEAFNALYNFTPDSMKERKDANRPYLSDELFKQYFDTGSTYGDSNGVESELTHLKLYTATVQGATMKGLVAVESQSRMENTEWTKGRNIYQVTYDPTTKKITALQNLGGSYAGDIYE</sequence>
<dbReference type="AlphaFoldDB" id="R2XEQ5"/>
<dbReference type="Proteomes" id="UP000013750">
    <property type="component" value="Unassembled WGS sequence"/>
</dbReference>
<comment type="caution">
    <text evidence="3">The sequence shown here is derived from an EMBL/GenBank/DDBJ whole genome shotgun (WGS) entry which is preliminary data.</text>
</comment>
<protein>
    <submittedName>
        <fullName evidence="3">Uncharacterized protein</fullName>
    </submittedName>
</protein>
<evidence type="ECO:0000313" key="3">
    <source>
        <dbReference type="EMBL" id="EOI53108.1"/>
    </source>
</evidence>
<reference evidence="3 5" key="1">
    <citation type="submission" date="2013-02" db="EMBL/GenBank/DDBJ databases">
        <title>The Genome Sequence of Enterococcus gilvus ATCC BAA-350.</title>
        <authorList>
            <consortium name="The Broad Institute Genome Sequencing Platform"/>
            <consortium name="The Broad Institute Genome Sequencing Center for Infectious Disease"/>
            <person name="Earl A.M."/>
            <person name="Gilmore M.S."/>
            <person name="Lebreton F."/>
            <person name="Walker B."/>
            <person name="Young S.K."/>
            <person name="Zeng Q."/>
            <person name="Gargeya S."/>
            <person name="Fitzgerald M."/>
            <person name="Haas B."/>
            <person name="Abouelleil A."/>
            <person name="Alvarado L."/>
            <person name="Arachchi H.M."/>
            <person name="Berlin A.M."/>
            <person name="Chapman S.B."/>
            <person name="Dewar J."/>
            <person name="Goldberg J."/>
            <person name="Griggs A."/>
            <person name="Gujja S."/>
            <person name="Hansen M."/>
            <person name="Howarth C."/>
            <person name="Imamovic A."/>
            <person name="Larimer J."/>
            <person name="McCowan C."/>
            <person name="Murphy C."/>
            <person name="Neiman D."/>
            <person name="Pearson M."/>
            <person name="Priest M."/>
            <person name="Roberts A."/>
            <person name="Saif S."/>
            <person name="Shea T."/>
            <person name="Sisk P."/>
            <person name="Sykes S."/>
            <person name="Wortman J."/>
            <person name="Nusbaum C."/>
            <person name="Birren B."/>
        </authorList>
    </citation>
    <scope>NUCLEOTIDE SEQUENCE [LARGE SCALE GENOMIC DNA]</scope>
    <source>
        <strain evidence="3 5">ATCC BAA-350</strain>
    </source>
</reference>
<name>R2XEQ5_9ENTE</name>
<keyword evidence="6" id="KW-1185">Reference proteome</keyword>
<evidence type="ECO:0000256" key="2">
    <source>
        <dbReference type="SAM" id="Phobius"/>
    </source>
</evidence>
<evidence type="ECO:0000313" key="6">
    <source>
        <dbReference type="Proteomes" id="UP000014160"/>
    </source>
</evidence>
<accession>R2XEQ5</accession>
<proteinExistence type="predicted"/>
<reference evidence="4 6" key="2">
    <citation type="submission" date="2013-03" db="EMBL/GenBank/DDBJ databases">
        <title>The Genome Sequence of Enterococcus gilvus ATCC BAA-350 (PacBio/Illumina hybrid assembly).</title>
        <authorList>
            <consortium name="The Broad Institute Genomics Platform"/>
            <consortium name="The Broad Institute Genome Sequencing Center for Infectious Disease"/>
            <person name="Earl A."/>
            <person name="Russ C."/>
            <person name="Gilmore M."/>
            <person name="Surin D."/>
            <person name="Walker B."/>
            <person name="Young S."/>
            <person name="Zeng Q."/>
            <person name="Gargeya S."/>
            <person name="Fitzgerald M."/>
            <person name="Haas B."/>
            <person name="Abouelleil A."/>
            <person name="Allen A.W."/>
            <person name="Alvarado L."/>
            <person name="Arachchi H.M."/>
            <person name="Berlin A.M."/>
            <person name="Chapman S.B."/>
            <person name="Gainer-Dewar J."/>
            <person name="Goldberg J."/>
            <person name="Griggs A."/>
            <person name="Gujja S."/>
            <person name="Hansen M."/>
            <person name="Howarth C."/>
            <person name="Imamovic A."/>
            <person name="Ireland A."/>
            <person name="Larimer J."/>
            <person name="McCowan C."/>
            <person name="Murphy C."/>
            <person name="Pearson M."/>
            <person name="Poon T.W."/>
            <person name="Priest M."/>
            <person name="Roberts A."/>
            <person name="Saif S."/>
            <person name="Shea T."/>
            <person name="Sisk P."/>
            <person name="Sykes S."/>
            <person name="Wortman J."/>
            <person name="Nusbaum C."/>
            <person name="Birren B."/>
        </authorList>
    </citation>
    <scope>NUCLEOTIDE SEQUENCE [LARGE SCALE GENOMIC DNA]</scope>
    <source>
        <strain evidence="4 6">ATCC BAA-350</strain>
    </source>
</reference>
<gene>
    <name evidence="4" type="ORF">I592_04020</name>
    <name evidence="3" type="ORF">UKC_04016</name>
</gene>
<keyword evidence="2" id="KW-0812">Transmembrane</keyword>